<protein>
    <submittedName>
        <fullName evidence="1">Uncharacterized protein</fullName>
    </submittedName>
</protein>
<proteinExistence type="predicted"/>
<gene>
    <name evidence="1" type="ORF">S01H1_22155</name>
</gene>
<accession>X0U0Z5</accession>
<feature type="non-terminal residue" evidence="1">
    <location>
        <position position="1"/>
    </location>
</feature>
<organism evidence="1">
    <name type="scientific">marine sediment metagenome</name>
    <dbReference type="NCBI Taxonomy" id="412755"/>
    <lineage>
        <taxon>unclassified sequences</taxon>
        <taxon>metagenomes</taxon>
        <taxon>ecological metagenomes</taxon>
    </lineage>
</organism>
<dbReference type="EMBL" id="BARS01012441">
    <property type="protein sequence ID" value="GAF99204.1"/>
    <property type="molecule type" value="Genomic_DNA"/>
</dbReference>
<reference evidence="1" key="1">
    <citation type="journal article" date="2014" name="Front. Microbiol.">
        <title>High frequency of phylogenetically diverse reductive dehalogenase-homologous genes in deep subseafloor sedimentary metagenomes.</title>
        <authorList>
            <person name="Kawai M."/>
            <person name="Futagami T."/>
            <person name="Toyoda A."/>
            <person name="Takaki Y."/>
            <person name="Nishi S."/>
            <person name="Hori S."/>
            <person name="Arai W."/>
            <person name="Tsubouchi T."/>
            <person name="Morono Y."/>
            <person name="Uchiyama I."/>
            <person name="Ito T."/>
            <person name="Fujiyama A."/>
            <person name="Inagaki F."/>
            <person name="Takami H."/>
        </authorList>
    </citation>
    <scope>NUCLEOTIDE SEQUENCE</scope>
    <source>
        <strain evidence="1">Expedition CK06-06</strain>
    </source>
</reference>
<sequence>FVGDEALVTFYHQSLALHSKSSVVLKIYDIDWFYAS</sequence>
<dbReference type="AlphaFoldDB" id="X0U0Z5"/>
<comment type="caution">
    <text evidence="1">The sequence shown here is derived from an EMBL/GenBank/DDBJ whole genome shotgun (WGS) entry which is preliminary data.</text>
</comment>
<name>X0U0Z5_9ZZZZ</name>
<evidence type="ECO:0000313" key="1">
    <source>
        <dbReference type="EMBL" id="GAF99204.1"/>
    </source>
</evidence>